<comment type="catalytic activity">
    <reaction evidence="8">
        <text>L-seryl-[protein] + ATP = O-phospho-L-seryl-[protein] + ADP + H(+)</text>
        <dbReference type="Rhea" id="RHEA:17989"/>
        <dbReference type="Rhea" id="RHEA-COMP:9863"/>
        <dbReference type="Rhea" id="RHEA-COMP:11604"/>
        <dbReference type="ChEBI" id="CHEBI:15378"/>
        <dbReference type="ChEBI" id="CHEBI:29999"/>
        <dbReference type="ChEBI" id="CHEBI:30616"/>
        <dbReference type="ChEBI" id="CHEBI:83421"/>
        <dbReference type="ChEBI" id="CHEBI:456216"/>
        <dbReference type="EC" id="2.7.11.1"/>
    </reaction>
</comment>
<dbReference type="PANTHER" id="PTHR24356:SF1">
    <property type="entry name" value="SERINE_THREONINE-PROTEIN KINASE GREATWALL"/>
    <property type="match status" value="1"/>
</dbReference>
<evidence type="ECO:0000313" key="13">
    <source>
        <dbReference type="EMBL" id="CAL1713114.1"/>
    </source>
</evidence>
<dbReference type="SUPFAM" id="SSF56112">
    <property type="entry name" value="Protein kinase-like (PK-like)"/>
    <property type="match status" value="1"/>
</dbReference>
<sequence length="706" mass="78609">MFFAKLKKLLHAGQDKEQSKNVVSAPSVTLSAVKPRWKYASLIALATAAQGDDAEVLFPRLFIQAVRPRRILVERPISHGVLANWFLMMLAKGCLCIPEVNHMLGIQFTTAAPLGTQLAGHEHADSSHDSSLSQSTDSSDSTSTIAVSPTLSASAFCDSSFAGFSNPPRSRTPTDIRTSSPANTTLDRLFLQDFTIQSQLGAGNFGTVHLARHKPSGILTALKVVSKSPKPTTKTMENTFSSSKFANKTRDNSGSCENPTMAHILEQSETQRSEAQNFLGEEFDDEGEDSCRDEDGSATRRASALEEFFASRRMESVQGVVQLLGSFHDENNFYFVMPYYPGGDLQSLLERDHRLPHEQAQLYTAQLLLGIEALHDRGIVHRDLKPGNILIDDNGHLIIADFGLAKCFETHMTPFEKSVYSVTDDTESYFAIDQTMRACGTPDYAAPEIYLQEWYSYPVDVWAIGVVTFRMFVGRSPWGSCLSMESLATAIVRQRMEVENWERGVFEMHQETELFFNAALDKDQITRPTASDLKAHSLFDGFDWDKLSRREILAPWVPMPYMKKPNIEMEPIDAGDAYDSDDDPTPFISYTSPILVSASQRDSNYLTEPPIIEEIVCIHPAPPTLHQCHTMLEQLLSDFPATDNTLVSSSDHLSLKSPDAARSAMSNAVVSVCSFAPPHDDPTPLTKFKRWANQLWQWKTPQMTIV</sequence>
<dbReference type="EMBL" id="OZ037950">
    <property type="protein sequence ID" value="CAL1713114.1"/>
    <property type="molecule type" value="Genomic_DNA"/>
</dbReference>
<dbReference type="PROSITE" id="PS51285">
    <property type="entry name" value="AGC_KINASE_CTER"/>
    <property type="match status" value="1"/>
</dbReference>
<dbReference type="Pfam" id="PF00069">
    <property type="entry name" value="Pkinase"/>
    <property type="match status" value="1"/>
</dbReference>
<dbReference type="SMART" id="SM00220">
    <property type="entry name" value="S_TKc"/>
    <property type="match status" value="1"/>
</dbReference>
<dbReference type="InterPro" id="IPR000719">
    <property type="entry name" value="Prot_kinase_dom"/>
</dbReference>
<protein>
    <recommendedName>
        <fullName evidence="1">non-specific serine/threonine protein kinase</fullName>
        <ecNumber evidence="1">2.7.11.1</ecNumber>
    </recommendedName>
</protein>
<dbReference type="Proteomes" id="UP001497453">
    <property type="component" value="Chromosome 7"/>
</dbReference>
<feature type="binding site" evidence="9">
    <location>
        <position position="223"/>
    </location>
    <ligand>
        <name>ATP</name>
        <dbReference type="ChEBI" id="CHEBI:30616"/>
    </ligand>
</feature>
<dbReference type="InterPro" id="IPR008271">
    <property type="entry name" value="Ser/Thr_kinase_AS"/>
</dbReference>
<feature type="domain" description="Protein kinase" evidence="11">
    <location>
        <begin position="194"/>
        <end position="539"/>
    </location>
</feature>
<keyword evidence="3" id="KW-0808">Transferase</keyword>
<evidence type="ECO:0000259" key="11">
    <source>
        <dbReference type="PROSITE" id="PS50011"/>
    </source>
</evidence>
<keyword evidence="14" id="KW-1185">Reference proteome</keyword>
<evidence type="ECO:0000256" key="1">
    <source>
        <dbReference type="ARBA" id="ARBA00012513"/>
    </source>
</evidence>
<evidence type="ECO:0000256" key="2">
    <source>
        <dbReference type="ARBA" id="ARBA00022527"/>
    </source>
</evidence>
<dbReference type="PROSITE" id="PS00108">
    <property type="entry name" value="PROTEIN_KINASE_ST"/>
    <property type="match status" value="1"/>
</dbReference>
<dbReference type="PROSITE" id="PS00107">
    <property type="entry name" value="PROTEIN_KINASE_ATP"/>
    <property type="match status" value="1"/>
</dbReference>
<dbReference type="PROSITE" id="PS50011">
    <property type="entry name" value="PROTEIN_KINASE_DOM"/>
    <property type="match status" value="1"/>
</dbReference>
<dbReference type="InterPro" id="IPR050236">
    <property type="entry name" value="Ser_Thr_kinase_AGC"/>
</dbReference>
<reference evidence="14" key="1">
    <citation type="submission" date="2024-04" db="EMBL/GenBank/DDBJ databases">
        <authorList>
            <person name="Shaw F."/>
            <person name="Minotto A."/>
        </authorList>
    </citation>
    <scope>NUCLEOTIDE SEQUENCE [LARGE SCALE GENOMIC DNA]</scope>
</reference>
<dbReference type="Gene3D" id="1.10.510.10">
    <property type="entry name" value="Transferase(Phosphotransferase) domain 1"/>
    <property type="match status" value="1"/>
</dbReference>
<gene>
    <name evidence="13" type="ORF">GFSPODELE1_LOCUS9155</name>
</gene>
<feature type="compositionally biased region" description="Low complexity" evidence="10">
    <location>
        <begin position="129"/>
        <end position="144"/>
    </location>
</feature>
<dbReference type="Gene3D" id="3.30.200.20">
    <property type="entry name" value="Phosphorylase Kinase, domain 1"/>
    <property type="match status" value="2"/>
</dbReference>
<accession>A0ABP1E1K2</accession>
<evidence type="ECO:0000256" key="10">
    <source>
        <dbReference type="SAM" id="MobiDB-lite"/>
    </source>
</evidence>
<keyword evidence="6 9" id="KW-0067">ATP-binding</keyword>
<feature type="domain" description="AGC-kinase C-terminal" evidence="12">
    <location>
        <begin position="540"/>
        <end position="602"/>
    </location>
</feature>
<evidence type="ECO:0000259" key="12">
    <source>
        <dbReference type="PROSITE" id="PS51285"/>
    </source>
</evidence>
<name>A0ABP1E1K2_9APHY</name>
<dbReference type="EC" id="2.7.11.1" evidence="1"/>
<keyword evidence="4 9" id="KW-0547">Nucleotide-binding</keyword>
<evidence type="ECO:0000256" key="5">
    <source>
        <dbReference type="ARBA" id="ARBA00022777"/>
    </source>
</evidence>
<comment type="catalytic activity">
    <reaction evidence="7">
        <text>L-threonyl-[protein] + ATP = O-phospho-L-threonyl-[protein] + ADP + H(+)</text>
        <dbReference type="Rhea" id="RHEA:46608"/>
        <dbReference type="Rhea" id="RHEA-COMP:11060"/>
        <dbReference type="Rhea" id="RHEA-COMP:11605"/>
        <dbReference type="ChEBI" id="CHEBI:15378"/>
        <dbReference type="ChEBI" id="CHEBI:30013"/>
        <dbReference type="ChEBI" id="CHEBI:30616"/>
        <dbReference type="ChEBI" id="CHEBI:61977"/>
        <dbReference type="ChEBI" id="CHEBI:456216"/>
        <dbReference type="EC" id="2.7.11.1"/>
    </reaction>
</comment>
<dbReference type="PANTHER" id="PTHR24356">
    <property type="entry name" value="SERINE/THREONINE-PROTEIN KINASE"/>
    <property type="match status" value="1"/>
</dbReference>
<keyword evidence="5" id="KW-0418">Kinase</keyword>
<evidence type="ECO:0000256" key="4">
    <source>
        <dbReference type="ARBA" id="ARBA00022741"/>
    </source>
</evidence>
<evidence type="ECO:0000313" key="14">
    <source>
        <dbReference type="Proteomes" id="UP001497453"/>
    </source>
</evidence>
<keyword evidence="2" id="KW-0723">Serine/threonine-protein kinase</keyword>
<dbReference type="InterPro" id="IPR011009">
    <property type="entry name" value="Kinase-like_dom_sf"/>
</dbReference>
<dbReference type="InterPro" id="IPR000961">
    <property type="entry name" value="AGC-kinase_C"/>
</dbReference>
<dbReference type="InterPro" id="IPR017441">
    <property type="entry name" value="Protein_kinase_ATP_BS"/>
</dbReference>
<proteinExistence type="predicted"/>
<evidence type="ECO:0000256" key="6">
    <source>
        <dbReference type="ARBA" id="ARBA00022840"/>
    </source>
</evidence>
<evidence type="ECO:0000256" key="7">
    <source>
        <dbReference type="ARBA" id="ARBA00047899"/>
    </source>
</evidence>
<evidence type="ECO:0000256" key="3">
    <source>
        <dbReference type="ARBA" id="ARBA00022679"/>
    </source>
</evidence>
<organism evidence="13 14">
    <name type="scientific">Somion occarium</name>
    <dbReference type="NCBI Taxonomy" id="3059160"/>
    <lineage>
        <taxon>Eukaryota</taxon>
        <taxon>Fungi</taxon>
        <taxon>Dikarya</taxon>
        <taxon>Basidiomycota</taxon>
        <taxon>Agaricomycotina</taxon>
        <taxon>Agaricomycetes</taxon>
        <taxon>Polyporales</taxon>
        <taxon>Cerrenaceae</taxon>
        <taxon>Somion</taxon>
    </lineage>
</organism>
<evidence type="ECO:0000256" key="9">
    <source>
        <dbReference type="PROSITE-ProRule" id="PRU10141"/>
    </source>
</evidence>
<evidence type="ECO:0000256" key="8">
    <source>
        <dbReference type="ARBA" id="ARBA00048679"/>
    </source>
</evidence>
<feature type="region of interest" description="Disordered" evidence="10">
    <location>
        <begin position="119"/>
        <end position="144"/>
    </location>
</feature>